<name>A0ABW7U2L5_9ACTN</name>
<protein>
    <submittedName>
        <fullName evidence="2">Uncharacterized protein</fullName>
    </submittedName>
</protein>
<evidence type="ECO:0000313" key="2">
    <source>
        <dbReference type="EMBL" id="MFI1712662.1"/>
    </source>
</evidence>
<gene>
    <name evidence="2" type="ORF">ACH407_03660</name>
</gene>
<proteinExistence type="predicted"/>
<dbReference type="Proteomes" id="UP001611339">
    <property type="component" value="Unassembled WGS sequence"/>
</dbReference>
<sequence>MIDEILRADLDAPRKQRHTVARIFHRPVEAHGADVAYGVVRYYVAARKPQILVESGKAPRISQGQRSAASGGADLGAGPAEGLYER</sequence>
<evidence type="ECO:0000256" key="1">
    <source>
        <dbReference type="SAM" id="MobiDB-lite"/>
    </source>
</evidence>
<comment type="caution">
    <text evidence="2">The sequence shown here is derived from an EMBL/GenBank/DDBJ whole genome shotgun (WGS) entry which is preliminary data.</text>
</comment>
<feature type="region of interest" description="Disordered" evidence="1">
    <location>
        <begin position="56"/>
        <end position="86"/>
    </location>
</feature>
<accession>A0ABW7U2L5</accession>
<keyword evidence="3" id="KW-1185">Reference proteome</keyword>
<evidence type="ECO:0000313" key="3">
    <source>
        <dbReference type="Proteomes" id="UP001611339"/>
    </source>
</evidence>
<feature type="compositionally biased region" description="Low complexity" evidence="1">
    <location>
        <begin position="68"/>
        <end position="80"/>
    </location>
</feature>
<dbReference type="RefSeq" id="WP_398707111.1">
    <property type="nucleotide sequence ID" value="NZ_JBIRUI010000001.1"/>
</dbReference>
<reference evidence="2 3" key="1">
    <citation type="submission" date="2024-10" db="EMBL/GenBank/DDBJ databases">
        <title>The Natural Products Discovery Center: Release of the First 8490 Sequenced Strains for Exploring Actinobacteria Biosynthetic Diversity.</title>
        <authorList>
            <person name="Kalkreuter E."/>
            <person name="Kautsar S.A."/>
            <person name="Yang D."/>
            <person name="Bader C.D."/>
            <person name="Teijaro C.N."/>
            <person name="Fluegel L."/>
            <person name="Davis C.M."/>
            <person name="Simpson J.R."/>
            <person name="Lauterbach L."/>
            <person name="Steele A.D."/>
            <person name="Gui C."/>
            <person name="Meng S."/>
            <person name="Li G."/>
            <person name="Viehrig K."/>
            <person name="Ye F."/>
            <person name="Su P."/>
            <person name="Kiefer A.F."/>
            <person name="Nichols A."/>
            <person name="Cepeda A.J."/>
            <person name="Yan W."/>
            <person name="Fan B."/>
            <person name="Jiang Y."/>
            <person name="Adhikari A."/>
            <person name="Zheng C.-J."/>
            <person name="Schuster L."/>
            <person name="Cowan T.M."/>
            <person name="Smanski M.J."/>
            <person name="Chevrette M.G."/>
            <person name="De Carvalho L.P.S."/>
            <person name="Shen B."/>
        </authorList>
    </citation>
    <scope>NUCLEOTIDE SEQUENCE [LARGE SCALE GENOMIC DNA]</scope>
    <source>
        <strain evidence="2 3">NPDC020602</strain>
    </source>
</reference>
<dbReference type="EMBL" id="JBIRUI010000001">
    <property type="protein sequence ID" value="MFI1712662.1"/>
    <property type="molecule type" value="Genomic_DNA"/>
</dbReference>
<organism evidence="2 3">
    <name type="scientific">Streptomyces litmocidini</name>
    <dbReference type="NCBI Taxonomy" id="67318"/>
    <lineage>
        <taxon>Bacteria</taxon>
        <taxon>Bacillati</taxon>
        <taxon>Actinomycetota</taxon>
        <taxon>Actinomycetes</taxon>
        <taxon>Kitasatosporales</taxon>
        <taxon>Streptomycetaceae</taxon>
        <taxon>Streptomyces</taxon>
    </lineage>
</organism>